<dbReference type="Pfam" id="PF01040">
    <property type="entry name" value="UbiA"/>
    <property type="match status" value="1"/>
</dbReference>
<dbReference type="GO" id="GO:0005886">
    <property type="term" value="C:plasma membrane"/>
    <property type="evidence" value="ECO:0007669"/>
    <property type="project" value="UniProtKB-SubCell"/>
</dbReference>
<comment type="catalytic activity">
    <reaction evidence="12">
        <text>all-trans-octaprenyl diphosphate + 4-hydroxybenzoate = 4-hydroxy-3-(all-trans-octaprenyl)benzoate + diphosphate</text>
        <dbReference type="Rhea" id="RHEA:27782"/>
        <dbReference type="ChEBI" id="CHEBI:1617"/>
        <dbReference type="ChEBI" id="CHEBI:17879"/>
        <dbReference type="ChEBI" id="CHEBI:33019"/>
        <dbReference type="ChEBI" id="CHEBI:57711"/>
        <dbReference type="EC" id="2.5.1.39"/>
    </reaction>
</comment>
<evidence type="ECO:0000256" key="2">
    <source>
        <dbReference type="ARBA" id="ARBA00004141"/>
    </source>
</evidence>
<evidence type="ECO:0000256" key="11">
    <source>
        <dbReference type="ARBA" id="ARBA00023136"/>
    </source>
</evidence>
<protein>
    <recommendedName>
        <fullName evidence="12 13">4-hydroxybenzoate octaprenyltransferase</fullName>
        <ecNumber evidence="12 13">2.5.1.39</ecNumber>
    </recommendedName>
    <alternativeName>
        <fullName evidence="12">4-HB polyprenyltransferase</fullName>
    </alternativeName>
</protein>
<dbReference type="InterPro" id="IPR039653">
    <property type="entry name" value="Prenyltransferase"/>
</dbReference>
<dbReference type="EC" id="2.5.1.39" evidence="12 13"/>
<feature type="transmembrane region" description="Helical" evidence="12">
    <location>
        <begin position="140"/>
        <end position="157"/>
    </location>
</feature>
<dbReference type="OrthoDB" id="9782418at2"/>
<dbReference type="AlphaFoldDB" id="A0A432CTA2"/>
<evidence type="ECO:0000256" key="1">
    <source>
        <dbReference type="ARBA" id="ARBA00001946"/>
    </source>
</evidence>
<dbReference type="EMBL" id="RXZH01000014">
    <property type="protein sequence ID" value="RTZ13800.1"/>
    <property type="molecule type" value="Genomic_DNA"/>
</dbReference>
<dbReference type="FunFam" id="1.10.357.140:FF:000002">
    <property type="entry name" value="4-hydroxybenzoate octaprenyltransferase"/>
    <property type="match status" value="1"/>
</dbReference>
<sequence>MTSDKAVAYWQLMRMDKPIGTLLLLWPTLWALIISAQGMPDIKVLIVFILGVVFMRAAGCVINDFADRKVDGHVKRTKQRPLPSGRVSSKEALGLFFLLSISSFLLVLSMNALTIQLSFVGIVLAFIYPFMKRFTHLPQLFLGLAFSWAIPMAWAAQAHEVPMMVWFIFAINALWTIAYDTQYAMVDRDDDLKIGIKSTAILFGRFDKMIIGVLQLATLAMLMAVGTWCQLGASYYWSLLMVGALFVYQQHLIRHRDRELCFRAFLNNNYVGMIVTIGLFIAFW</sequence>
<feature type="transmembrane region" description="Helical" evidence="12">
    <location>
        <begin position="265"/>
        <end position="283"/>
    </location>
</feature>
<keyword evidence="7 12" id="KW-0831">Ubiquinone biosynthesis</keyword>
<dbReference type="Proteomes" id="UP000268973">
    <property type="component" value="Unassembled WGS sequence"/>
</dbReference>
<evidence type="ECO:0000256" key="4">
    <source>
        <dbReference type="ARBA" id="ARBA00022475"/>
    </source>
</evidence>
<feature type="transmembrane region" description="Helical" evidence="12">
    <location>
        <begin position="163"/>
        <end position="185"/>
    </location>
</feature>
<dbReference type="HAMAP" id="MF_01635">
    <property type="entry name" value="UbiA"/>
    <property type="match status" value="1"/>
</dbReference>
<evidence type="ECO:0000256" key="10">
    <source>
        <dbReference type="ARBA" id="ARBA00022989"/>
    </source>
</evidence>
<evidence type="ECO:0000256" key="12">
    <source>
        <dbReference type="HAMAP-Rule" id="MF_01635"/>
    </source>
</evidence>
<organism evidence="14 15">
    <name type="scientific">Vibrio aquaticus</name>
    <dbReference type="NCBI Taxonomy" id="2496559"/>
    <lineage>
        <taxon>Bacteria</taxon>
        <taxon>Pseudomonadati</taxon>
        <taxon>Pseudomonadota</taxon>
        <taxon>Gammaproteobacteria</taxon>
        <taxon>Vibrionales</taxon>
        <taxon>Vibrionaceae</taxon>
        <taxon>Vibrio</taxon>
    </lineage>
</organism>
<evidence type="ECO:0000256" key="9">
    <source>
        <dbReference type="ARBA" id="ARBA00022842"/>
    </source>
</evidence>
<dbReference type="RefSeq" id="WP_126575874.1">
    <property type="nucleotide sequence ID" value="NZ_RXZH01000014.1"/>
</dbReference>
<evidence type="ECO:0000256" key="5">
    <source>
        <dbReference type="ARBA" id="ARBA00022519"/>
    </source>
</evidence>
<accession>A0A432CTA2</accession>
<feature type="transmembrane region" description="Helical" evidence="12">
    <location>
        <begin position="206"/>
        <end position="228"/>
    </location>
</feature>
<comment type="similarity">
    <text evidence="3 12">Belongs to the UbiA prenyltransferase family.</text>
</comment>
<evidence type="ECO:0000313" key="14">
    <source>
        <dbReference type="EMBL" id="RTZ13800.1"/>
    </source>
</evidence>
<dbReference type="FunFam" id="1.20.120.1780:FF:000001">
    <property type="entry name" value="4-hydroxybenzoate octaprenyltransferase"/>
    <property type="match status" value="1"/>
</dbReference>
<dbReference type="UniPathway" id="UPA00232"/>
<comment type="subcellular location">
    <subcellularLocation>
        <location evidence="12">Cell inner membrane</location>
        <topology evidence="12">Multi-pass membrane protein</topology>
    </subcellularLocation>
    <subcellularLocation>
        <location evidence="2">Membrane</location>
        <topology evidence="2">Multi-pass membrane protein</topology>
    </subcellularLocation>
</comment>
<evidence type="ECO:0000256" key="13">
    <source>
        <dbReference type="NCBIfam" id="TIGR01474"/>
    </source>
</evidence>
<comment type="cofactor">
    <cofactor evidence="1 12">
        <name>Mg(2+)</name>
        <dbReference type="ChEBI" id="CHEBI:18420"/>
    </cofactor>
</comment>
<dbReference type="PANTHER" id="PTHR11048">
    <property type="entry name" value="PRENYLTRANSFERASES"/>
    <property type="match status" value="1"/>
</dbReference>
<keyword evidence="8 12" id="KW-0812">Transmembrane</keyword>
<keyword evidence="11 12" id="KW-0472">Membrane</keyword>
<feature type="transmembrane region" description="Helical" evidence="12">
    <location>
        <begin position="234"/>
        <end position="253"/>
    </location>
</feature>
<keyword evidence="5 12" id="KW-0997">Cell inner membrane</keyword>
<evidence type="ECO:0000256" key="8">
    <source>
        <dbReference type="ARBA" id="ARBA00022692"/>
    </source>
</evidence>
<evidence type="ECO:0000313" key="15">
    <source>
        <dbReference type="Proteomes" id="UP000268973"/>
    </source>
</evidence>
<dbReference type="PANTHER" id="PTHR11048:SF28">
    <property type="entry name" value="4-HYDROXYBENZOATE POLYPRENYLTRANSFERASE, MITOCHONDRIAL"/>
    <property type="match status" value="1"/>
</dbReference>
<name>A0A432CTA2_9VIBR</name>
<evidence type="ECO:0000256" key="7">
    <source>
        <dbReference type="ARBA" id="ARBA00022688"/>
    </source>
</evidence>
<dbReference type="InterPro" id="IPR000537">
    <property type="entry name" value="UbiA_prenyltransferase"/>
</dbReference>
<dbReference type="InterPro" id="IPR044878">
    <property type="entry name" value="UbiA_sf"/>
</dbReference>
<reference evidence="14 15" key="1">
    <citation type="submission" date="2018-12" db="EMBL/GenBank/DDBJ databases">
        <title>Vibrio sp. isolated from China Sea.</title>
        <authorList>
            <person name="Li Y."/>
        </authorList>
    </citation>
    <scope>NUCLEOTIDE SEQUENCE [LARGE SCALE GENOMIC DNA]</scope>
    <source>
        <strain evidence="14 15">BEI207</strain>
    </source>
</reference>
<gene>
    <name evidence="12" type="primary">ubiA</name>
    <name evidence="14" type="ORF">EJ063_19000</name>
</gene>
<dbReference type="GO" id="GO:0008412">
    <property type="term" value="F:4-hydroxybenzoate polyprenyltransferase activity"/>
    <property type="evidence" value="ECO:0007669"/>
    <property type="project" value="UniProtKB-UniRule"/>
</dbReference>
<keyword evidence="9 12" id="KW-0460">Magnesium</keyword>
<comment type="function">
    <text evidence="12">Catalyzes the prenylation of para-hydroxybenzoate (PHB) with an all-trans polyprenyl group. Mediates the second step in the final reaction sequence of ubiquinone-8 (UQ-8) biosynthesis, which is the condensation of the polyisoprenoid side chain with PHB, generating the first membrane-bound Q intermediate 3-octaprenyl-4-hydroxybenzoate.</text>
</comment>
<proteinExistence type="inferred from homology"/>
<feature type="transmembrane region" description="Helical" evidence="12">
    <location>
        <begin position="113"/>
        <end position="131"/>
    </location>
</feature>
<dbReference type="CDD" id="cd13959">
    <property type="entry name" value="PT_UbiA_COQ2"/>
    <property type="match status" value="1"/>
</dbReference>
<dbReference type="GO" id="GO:0006744">
    <property type="term" value="P:ubiquinone biosynthetic process"/>
    <property type="evidence" value="ECO:0007669"/>
    <property type="project" value="UniProtKB-UniRule"/>
</dbReference>
<keyword evidence="15" id="KW-1185">Reference proteome</keyword>
<keyword evidence="6 12" id="KW-0808">Transferase</keyword>
<comment type="caution">
    <text evidence="14">The sequence shown here is derived from an EMBL/GenBank/DDBJ whole genome shotgun (WGS) entry which is preliminary data.</text>
</comment>
<keyword evidence="4 12" id="KW-1003">Cell membrane</keyword>
<comment type="pathway">
    <text evidence="12">Cofactor biosynthesis; ubiquinone biosynthesis.</text>
</comment>
<keyword evidence="10 12" id="KW-1133">Transmembrane helix</keyword>
<dbReference type="InterPro" id="IPR006370">
    <property type="entry name" value="HB_polyprenyltransferase-like"/>
</dbReference>
<evidence type="ECO:0000256" key="6">
    <source>
        <dbReference type="ARBA" id="ARBA00022679"/>
    </source>
</evidence>
<dbReference type="NCBIfam" id="TIGR01474">
    <property type="entry name" value="ubiA_proteo"/>
    <property type="match status" value="1"/>
</dbReference>
<dbReference type="Gene3D" id="1.20.120.1780">
    <property type="entry name" value="UbiA prenyltransferase"/>
    <property type="match status" value="1"/>
</dbReference>
<feature type="transmembrane region" description="Helical" evidence="12">
    <location>
        <begin position="87"/>
        <end position="107"/>
    </location>
</feature>
<dbReference type="Gene3D" id="1.10.357.140">
    <property type="entry name" value="UbiA prenyltransferase"/>
    <property type="match status" value="1"/>
</dbReference>
<evidence type="ECO:0000256" key="3">
    <source>
        <dbReference type="ARBA" id="ARBA00005985"/>
    </source>
</evidence>
<feature type="transmembrane region" description="Helical" evidence="12">
    <location>
        <begin position="46"/>
        <end position="66"/>
    </location>
</feature>